<dbReference type="AlphaFoldDB" id="A0AAN9EFI7"/>
<sequence>MATTTVSLSLVFSPFLPLGSLSQIATHKPLPPLNLATNAQDRTVISRSLPQSRFKSQTLEEAAVNTYATVTRVEARGCN</sequence>
<feature type="chain" id="PRO_5042903280" evidence="1">
    <location>
        <begin position="23"/>
        <end position="79"/>
    </location>
</feature>
<protein>
    <submittedName>
        <fullName evidence="2">Uncharacterized protein</fullName>
    </submittedName>
</protein>
<evidence type="ECO:0000313" key="3">
    <source>
        <dbReference type="Proteomes" id="UP001372338"/>
    </source>
</evidence>
<name>A0AAN9EFI7_CROPI</name>
<dbReference type="EMBL" id="JAYWIO010000006">
    <property type="protein sequence ID" value="KAK7256009.1"/>
    <property type="molecule type" value="Genomic_DNA"/>
</dbReference>
<dbReference type="Proteomes" id="UP001372338">
    <property type="component" value="Unassembled WGS sequence"/>
</dbReference>
<keyword evidence="1" id="KW-0732">Signal</keyword>
<evidence type="ECO:0000313" key="2">
    <source>
        <dbReference type="EMBL" id="KAK7256009.1"/>
    </source>
</evidence>
<comment type="caution">
    <text evidence="2">The sequence shown here is derived from an EMBL/GenBank/DDBJ whole genome shotgun (WGS) entry which is preliminary data.</text>
</comment>
<feature type="signal peptide" evidence="1">
    <location>
        <begin position="1"/>
        <end position="22"/>
    </location>
</feature>
<reference evidence="2 3" key="1">
    <citation type="submission" date="2024-01" db="EMBL/GenBank/DDBJ databases">
        <title>The genomes of 5 underutilized Papilionoideae crops provide insights into root nodulation and disease resistanc.</title>
        <authorList>
            <person name="Yuan L."/>
        </authorList>
    </citation>
    <scope>NUCLEOTIDE SEQUENCE [LARGE SCALE GENOMIC DNA]</scope>
    <source>
        <strain evidence="2">ZHUSHIDOU_FW_LH</strain>
        <tissue evidence="2">Leaf</tissue>
    </source>
</reference>
<keyword evidence="3" id="KW-1185">Reference proteome</keyword>
<organism evidence="2 3">
    <name type="scientific">Crotalaria pallida</name>
    <name type="common">Smooth rattlebox</name>
    <name type="synonym">Crotalaria striata</name>
    <dbReference type="NCBI Taxonomy" id="3830"/>
    <lineage>
        <taxon>Eukaryota</taxon>
        <taxon>Viridiplantae</taxon>
        <taxon>Streptophyta</taxon>
        <taxon>Embryophyta</taxon>
        <taxon>Tracheophyta</taxon>
        <taxon>Spermatophyta</taxon>
        <taxon>Magnoliopsida</taxon>
        <taxon>eudicotyledons</taxon>
        <taxon>Gunneridae</taxon>
        <taxon>Pentapetalae</taxon>
        <taxon>rosids</taxon>
        <taxon>fabids</taxon>
        <taxon>Fabales</taxon>
        <taxon>Fabaceae</taxon>
        <taxon>Papilionoideae</taxon>
        <taxon>50 kb inversion clade</taxon>
        <taxon>genistoids sensu lato</taxon>
        <taxon>core genistoids</taxon>
        <taxon>Crotalarieae</taxon>
        <taxon>Crotalaria</taxon>
    </lineage>
</organism>
<proteinExistence type="predicted"/>
<evidence type="ECO:0000256" key="1">
    <source>
        <dbReference type="SAM" id="SignalP"/>
    </source>
</evidence>
<accession>A0AAN9EFI7</accession>
<gene>
    <name evidence="2" type="ORF">RIF29_29439</name>
</gene>